<evidence type="ECO:0000313" key="2">
    <source>
        <dbReference type="Proteomes" id="UP000268014"/>
    </source>
</evidence>
<accession>A0A0N4W1A3</accession>
<dbReference type="AlphaFoldDB" id="A0A0N4W1A3"/>
<evidence type="ECO:0000313" key="1">
    <source>
        <dbReference type="EMBL" id="VDO20823.1"/>
    </source>
</evidence>
<reference evidence="1 2" key="2">
    <citation type="submission" date="2018-11" db="EMBL/GenBank/DDBJ databases">
        <authorList>
            <consortium name="Pathogen Informatics"/>
        </authorList>
    </citation>
    <scope>NUCLEOTIDE SEQUENCE [LARGE SCALE GENOMIC DNA]</scope>
    <source>
        <strain evidence="1 2">MHpl1</strain>
    </source>
</reference>
<name>A0A0N4W1A3_HAEPC</name>
<keyword evidence="2" id="KW-1185">Reference proteome</keyword>
<proteinExistence type="predicted"/>
<organism evidence="3">
    <name type="scientific">Haemonchus placei</name>
    <name type="common">Barber's pole worm</name>
    <dbReference type="NCBI Taxonomy" id="6290"/>
    <lineage>
        <taxon>Eukaryota</taxon>
        <taxon>Metazoa</taxon>
        <taxon>Ecdysozoa</taxon>
        <taxon>Nematoda</taxon>
        <taxon>Chromadorea</taxon>
        <taxon>Rhabditida</taxon>
        <taxon>Rhabditina</taxon>
        <taxon>Rhabditomorpha</taxon>
        <taxon>Strongyloidea</taxon>
        <taxon>Trichostrongylidae</taxon>
        <taxon>Haemonchus</taxon>
    </lineage>
</organism>
<protein>
    <submittedName>
        <fullName evidence="3">Secretoglobin family 3A member 1</fullName>
    </submittedName>
</protein>
<dbReference type="WBParaSite" id="HPLM_0000340301-mRNA-1">
    <property type="protein sequence ID" value="HPLM_0000340301-mRNA-1"/>
    <property type="gene ID" value="HPLM_0000340301"/>
</dbReference>
<evidence type="ECO:0000313" key="3">
    <source>
        <dbReference type="WBParaSite" id="HPLM_0000340301-mRNA-1"/>
    </source>
</evidence>
<dbReference type="EMBL" id="UZAF01016116">
    <property type="protein sequence ID" value="VDO20823.1"/>
    <property type="molecule type" value="Genomic_DNA"/>
</dbReference>
<gene>
    <name evidence="1" type="ORF">HPLM_LOCUS3395</name>
</gene>
<reference evidence="3" key="1">
    <citation type="submission" date="2017-02" db="UniProtKB">
        <authorList>
            <consortium name="WormBaseParasite"/>
        </authorList>
    </citation>
    <scope>IDENTIFICATION</scope>
</reference>
<dbReference type="Proteomes" id="UP000268014">
    <property type="component" value="Unassembled WGS sequence"/>
</dbReference>
<sequence>MSLLRCHVAVVRPCRCCAAVVSGRVIDCCCHAMSSLAPSDPKKQKQTSSYAAQIVNFSSDVCFDLFTELQSILEKEAPEAAPLMKKLVGLLTPNPAEIVAAEAGAICSHLGYSSRFASASGGHGTGGEILDKLDVGARS</sequence>